<feature type="compositionally biased region" description="Pro residues" evidence="5">
    <location>
        <begin position="121"/>
        <end position="135"/>
    </location>
</feature>
<dbReference type="EMBL" id="AP018817">
    <property type="protein sequence ID" value="BBF68982.1"/>
    <property type="molecule type" value="Genomic_DNA"/>
</dbReference>
<dbReference type="InterPro" id="IPR005119">
    <property type="entry name" value="LysR_subst-bd"/>
</dbReference>
<evidence type="ECO:0000256" key="4">
    <source>
        <dbReference type="ARBA" id="ARBA00023163"/>
    </source>
</evidence>
<keyword evidence="3" id="KW-0238">DNA-binding</keyword>
<evidence type="ECO:0000313" key="8">
    <source>
        <dbReference type="EMBL" id="BBF68982.1"/>
    </source>
</evidence>
<feature type="region of interest" description="Disordered" evidence="5">
    <location>
        <begin position="99"/>
        <end position="140"/>
    </location>
</feature>
<dbReference type="SUPFAM" id="SSF53850">
    <property type="entry name" value="Periplasmic binding protein-like II"/>
    <property type="match status" value="1"/>
</dbReference>
<keyword evidence="9" id="KW-1185">Reference proteome</keyword>
<dbReference type="Proteomes" id="UP001059971">
    <property type="component" value="Chromosome 1"/>
</dbReference>
<evidence type="ECO:0000259" key="6">
    <source>
        <dbReference type="Pfam" id="PF00126"/>
    </source>
</evidence>
<dbReference type="Pfam" id="PF00126">
    <property type="entry name" value="HTH_1"/>
    <property type="match status" value="1"/>
</dbReference>
<dbReference type="CDD" id="cd05466">
    <property type="entry name" value="PBP2_LTTR_substrate"/>
    <property type="match status" value="1"/>
</dbReference>
<name>A0ABM7FV60_9SPHN</name>
<evidence type="ECO:0000259" key="7">
    <source>
        <dbReference type="Pfam" id="PF03466"/>
    </source>
</evidence>
<dbReference type="Pfam" id="PF03466">
    <property type="entry name" value="LysR_substrate"/>
    <property type="match status" value="1"/>
</dbReference>
<protein>
    <recommendedName>
        <fullName evidence="10">LysR family transcriptional regulator</fullName>
    </recommendedName>
</protein>
<dbReference type="PANTHER" id="PTHR30346:SF0">
    <property type="entry name" value="HCA OPERON TRANSCRIPTIONAL ACTIVATOR HCAR"/>
    <property type="match status" value="1"/>
</dbReference>
<keyword evidence="4" id="KW-0804">Transcription</keyword>
<keyword evidence="2" id="KW-0805">Transcription regulation</keyword>
<dbReference type="Gene3D" id="1.10.10.10">
    <property type="entry name" value="Winged helix-like DNA-binding domain superfamily/Winged helix DNA-binding domain"/>
    <property type="match status" value="1"/>
</dbReference>
<gene>
    <name evidence="8" type="ORF">SBA_ch1_11820</name>
</gene>
<feature type="domain" description="HTH lysR-type" evidence="6">
    <location>
        <begin position="33"/>
        <end position="92"/>
    </location>
</feature>
<accession>A0ABM7FV60</accession>
<feature type="domain" description="LysR substrate-binding" evidence="7">
    <location>
        <begin position="140"/>
        <end position="343"/>
    </location>
</feature>
<evidence type="ECO:0000313" key="9">
    <source>
        <dbReference type="Proteomes" id="UP001059971"/>
    </source>
</evidence>
<reference evidence="8" key="1">
    <citation type="submission" date="2018-07" db="EMBL/GenBank/DDBJ databases">
        <title>Complete genome sequence of Sphingomonas bisphenolicum strain AO1, a bisphenol A degradative bacterium isolated from Japanese farm field.</title>
        <authorList>
            <person name="Murakami M."/>
            <person name="Koh M."/>
            <person name="Koba S."/>
            <person name="Matsumura Y."/>
        </authorList>
    </citation>
    <scope>NUCLEOTIDE SEQUENCE</scope>
    <source>
        <strain evidence="8">AO1</strain>
    </source>
</reference>
<evidence type="ECO:0000256" key="5">
    <source>
        <dbReference type="SAM" id="MobiDB-lite"/>
    </source>
</evidence>
<dbReference type="PANTHER" id="PTHR30346">
    <property type="entry name" value="TRANSCRIPTIONAL DUAL REGULATOR HCAR-RELATED"/>
    <property type="match status" value="1"/>
</dbReference>
<dbReference type="InterPro" id="IPR036390">
    <property type="entry name" value="WH_DNA-bd_sf"/>
</dbReference>
<evidence type="ECO:0000256" key="1">
    <source>
        <dbReference type="ARBA" id="ARBA00009437"/>
    </source>
</evidence>
<dbReference type="Gene3D" id="3.40.190.290">
    <property type="match status" value="1"/>
</dbReference>
<sequence length="345" mass="37347">MALVNSPLQDRTKIALNPLRYFLYHRPMDSPSLRQLDIFAQMVAAGGVVRCADALGVGVEQVLRDLASLEMRLGYRLFEDLDGDARLTPAGRKTAQAMTLLSEDRPAPVEETAQDRTPTSLPTPSPASPFPPPPEAPEEPPRQLIALAAPPPVFGHFQDALAAFEAANEDIAITLDLHVHTAQDAAVALANGRADIAYFYALEEPADLKSRYGWSEPLNLYADSGHPLARADSVSRDDLSMTPMLSMETRSGMRDIIDAALAKGRVRNVMPLLESDNMFEIIAALRDGAGCFAAFGTLARDLGRMSGIKRLALDIPLPAVEIRQAVAPRAAEKPAVEALAEFLFL</sequence>
<comment type="similarity">
    <text evidence="1">Belongs to the LysR transcriptional regulatory family.</text>
</comment>
<evidence type="ECO:0000256" key="2">
    <source>
        <dbReference type="ARBA" id="ARBA00023015"/>
    </source>
</evidence>
<evidence type="ECO:0000256" key="3">
    <source>
        <dbReference type="ARBA" id="ARBA00023125"/>
    </source>
</evidence>
<dbReference type="InterPro" id="IPR000847">
    <property type="entry name" value="LysR_HTH_N"/>
</dbReference>
<organism evidence="8 9">
    <name type="scientific">Sphingomonas bisphenolicum</name>
    <dbReference type="NCBI Taxonomy" id="296544"/>
    <lineage>
        <taxon>Bacteria</taxon>
        <taxon>Pseudomonadati</taxon>
        <taxon>Pseudomonadota</taxon>
        <taxon>Alphaproteobacteria</taxon>
        <taxon>Sphingomonadales</taxon>
        <taxon>Sphingomonadaceae</taxon>
        <taxon>Sphingomonas</taxon>
    </lineage>
</organism>
<evidence type="ECO:0008006" key="10">
    <source>
        <dbReference type="Google" id="ProtNLM"/>
    </source>
</evidence>
<dbReference type="InterPro" id="IPR036388">
    <property type="entry name" value="WH-like_DNA-bd_sf"/>
</dbReference>
<dbReference type="SUPFAM" id="SSF46785">
    <property type="entry name" value="Winged helix' DNA-binding domain"/>
    <property type="match status" value="1"/>
</dbReference>
<proteinExistence type="inferred from homology"/>